<dbReference type="InterPro" id="IPR020568">
    <property type="entry name" value="Ribosomal_Su5_D2-typ_SF"/>
</dbReference>
<comment type="caution">
    <text evidence="10">The sequence shown here is derived from an EMBL/GenBank/DDBJ whole genome shotgun (WGS) entry which is preliminary data.</text>
</comment>
<evidence type="ECO:0000256" key="2">
    <source>
        <dbReference type="ARBA" id="ARBA00022552"/>
    </source>
</evidence>
<accession>A0A554WK96</accession>
<evidence type="ECO:0000256" key="1">
    <source>
        <dbReference type="ARBA" id="ARBA00006678"/>
    </source>
</evidence>
<dbReference type="PANTHER" id="PTHR11953:SF0">
    <property type="entry name" value="EXOSOME COMPLEX COMPONENT RRP41"/>
    <property type="match status" value="1"/>
</dbReference>
<dbReference type="EMBL" id="VJND01000014">
    <property type="protein sequence ID" value="TSE23985.1"/>
    <property type="molecule type" value="Genomic_DNA"/>
</dbReference>
<dbReference type="SUPFAM" id="SSF55666">
    <property type="entry name" value="Ribonuclease PH domain 2-like"/>
    <property type="match status" value="1"/>
</dbReference>
<dbReference type="Pfam" id="PF03725">
    <property type="entry name" value="RNase_PH_C"/>
    <property type="match status" value="1"/>
</dbReference>
<dbReference type="InterPro" id="IPR015847">
    <property type="entry name" value="ExoRNase_PH_dom2"/>
</dbReference>
<evidence type="ECO:0000256" key="3">
    <source>
        <dbReference type="ARBA" id="ARBA00022555"/>
    </source>
</evidence>
<evidence type="ECO:0000259" key="9">
    <source>
        <dbReference type="Pfam" id="PF03725"/>
    </source>
</evidence>
<dbReference type="Proteomes" id="UP000320225">
    <property type="component" value="Unassembled WGS sequence"/>
</dbReference>
<feature type="binding site" evidence="6">
    <location>
        <begin position="136"/>
        <end position="138"/>
    </location>
    <ligand>
        <name>phosphate</name>
        <dbReference type="ChEBI" id="CHEBI:43474"/>
        <note>substrate</note>
    </ligand>
</feature>
<evidence type="ECO:0000256" key="6">
    <source>
        <dbReference type="HAMAP-Rule" id="MF_00564"/>
    </source>
</evidence>
<dbReference type="RefSeq" id="WP_143896358.1">
    <property type="nucleotide sequence ID" value="NZ_VJND01000014.1"/>
</dbReference>
<proteinExistence type="inferred from homology"/>
<evidence type="ECO:0000313" key="10">
    <source>
        <dbReference type="EMBL" id="TSE23985.1"/>
    </source>
</evidence>
<dbReference type="Pfam" id="PF01138">
    <property type="entry name" value="RNase_PH"/>
    <property type="match status" value="1"/>
</dbReference>
<dbReference type="SUPFAM" id="SSF54211">
    <property type="entry name" value="Ribosomal protein S5 domain 2-like"/>
    <property type="match status" value="1"/>
</dbReference>
<keyword evidence="4 6" id="KW-0819">tRNA processing</keyword>
<keyword evidence="6 10" id="KW-0808">Transferase</keyword>
<dbReference type="GO" id="GO:0009022">
    <property type="term" value="F:tRNA nucleotidyltransferase activity"/>
    <property type="evidence" value="ECO:0007669"/>
    <property type="project" value="UniProtKB-UniRule"/>
</dbReference>
<name>A0A554WK96_9BURK</name>
<evidence type="ECO:0000256" key="7">
    <source>
        <dbReference type="SAM" id="MobiDB-lite"/>
    </source>
</evidence>
<keyword evidence="6 10" id="KW-0548">Nucleotidyltransferase</keyword>
<dbReference type="FunFam" id="3.30.230.70:FF:000003">
    <property type="entry name" value="Ribonuclease PH"/>
    <property type="match status" value="1"/>
</dbReference>
<dbReference type="InterPro" id="IPR001247">
    <property type="entry name" value="ExoRNase_PH_dom1"/>
</dbReference>
<keyword evidence="3 6" id="KW-0820">tRNA-binding</keyword>
<keyword evidence="2 6" id="KW-0698">rRNA processing</keyword>
<dbReference type="InterPro" id="IPR002381">
    <property type="entry name" value="RNase_PH_bac-type"/>
</dbReference>
<comment type="subunit">
    <text evidence="6">Homohexameric ring arranged as a trimer of dimers.</text>
</comment>
<evidence type="ECO:0000259" key="8">
    <source>
        <dbReference type="Pfam" id="PF01138"/>
    </source>
</evidence>
<dbReference type="NCBIfam" id="TIGR01966">
    <property type="entry name" value="RNasePH"/>
    <property type="match status" value="1"/>
</dbReference>
<dbReference type="GO" id="GO:0000175">
    <property type="term" value="F:3'-5'-RNA exonuclease activity"/>
    <property type="evidence" value="ECO:0007669"/>
    <property type="project" value="UniProtKB-UniRule"/>
</dbReference>
<dbReference type="InterPro" id="IPR018336">
    <property type="entry name" value="RNase_PH_CS"/>
</dbReference>
<dbReference type="InterPro" id="IPR036345">
    <property type="entry name" value="ExoRNase_PH_dom2_sf"/>
</dbReference>
<dbReference type="PANTHER" id="PTHR11953">
    <property type="entry name" value="EXOSOME COMPLEX COMPONENT"/>
    <property type="match status" value="1"/>
</dbReference>
<protein>
    <recommendedName>
        <fullName evidence="6">Ribonuclease PH</fullName>
        <shortName evidence="6">RNase PH</shortName>
        <ecNumber evidence="6">2.7.7.56</ecNumber>
    </recommendedName>
    <alternativeName>
        <fullName evidence="6">tRNA nucleotidyltransferase</fullName>
    </alternativeName>
</protein>
<dbReference type="HAMAP" id="MF_00564">
    <property type="entry name" value="RNase_PH"/>
    <property type="match status" value="1"/>
</dbReference>
<comment type="similarity">
    <text evidence="1 6">Belongs to the RNase PH family.</text>
</comment>
<comment type="function">
    <text evidence="6">Phosphorolytic 3'-5' exoribonuclease that plays an important role in tRNA 3'-end maturation. Removes nucleotide residues following the 3'-CCA terminus of tRNAs; can also add nucleotides to the ends of RNA molecules by using nucleoside diphosphates as substrates, but this may not be physiologically important. Probably plays a role in initiation of 16S rRNA degradation (leading to ribosome degradation) during starvation.</text>
</comment>
<dbReference type="CDD" id="cd11362">
    <property type="entry name" value="RNase_PH_bact"/>
    <property type="match status" value="1"/>
</dbReference>
<keyword evidence="11" id="KW-1185">Reference proteome</keyword>
<dbReference type="InterPro" id="IPR050080">
    <property type="entry name" value="RNase_PH"/>
</dbReference>
<sequence length="257" mass="27275">MTLNHDVATPTARRHDGRAADELRPVRITRGYTVHAEGSVLIEFGRTRVLCTASVEDKVPPHKKGSGEGWVTAEYGMLPRATHTRSEREAARGKQSGRTQEIQRLIGRALRAVFDLSALGERTITLDCDVLQADGGTRTAAITGAWVAARDAVHQLLAEGRLVRDPILHPVAAVSVGIVDGRPVLDLDYVEDAACATDMNVVMTGAGHFVEVQGTAEGAPFTRAELDALLGLAEHGIQRLIALQRAALAGAEVGGGA</sequence>
<dbReference type="Gene3D" id="3.30.230.70">
    <property type="entry name" value="GHMP Kinase, N-terminal domain"/>
    <property type="match status" value="1"/>
</dbReference>
<dbReference type="EC" id="2.7.7.56" evidence="6"/>
<feature type="domain" description="Exoribonuclease phosphorolytic" evidence="9">
    <location>
        <begin position="169"/>
        <end position="234"/>
    </location>
</feature>
<keyword evidence="5" id="KW-0694">RNA-binding</keyword>
<organism evidence="10 11">
    <name type="scientific">Tepidimonas sediminis</name>
    <dbReference type="NCBI Taxonomy" id="2588941"/>
    <lineage>
        <taxon>Bacteria</taxon>
        <taxon>Pseudomonadati</taxon>
        <taxon>Pseudomonadota</taxon>
        <taxon>Betaproteobacteria</taxon>
        <taxon>Burkholderiales</taxon>
        <taxon>Tepidimonas</taxon>
    </lineage>
</organism>
<dbReference type="GO" id="GO:0016075">
    <property type="term" value="P:rRNA catabolic process"/>
    <property type="evidence" value="ECO:0007669"/>
    <property type="project" value="UniProtKB-UniRule"/>
</dbReference>
<dbReference type="AlphaFoldDB" id="A0A554WK96"/>
<gene>
    <name evidence="6 10" type="primary">rph</name>
    <name evidence="10" type="ORF">Tsedi_02074</name>
</gene>
<dbReference type="OrthoDB" id="9802265at2"/>
<evidence type="ECO:0000256" key="4">
    <source>
        <dbReference type="ARBA" id="ARBA00022694"/>
    </source>
</evidence>
<dbReference type="GO" id="GO:0000049">
    <property type="term" value="F:tRNA binding"/>
    <property type="evidence" value="ECO:0007669"/>
    <property type="project" value="UniProtKB-UniRule"/>
</dbReference>
<dbReference type="GO" id="GO:0031125">
    <property type="term" value="P:rRNA 3'-end processing"/>
    <property type="evidence" value="ECO:0007669"/>
    <property type="project" value="UniProtKB-ARBA"/>
</dbReference>
<reference evidence="10 11" key="1">
    <citation type="submission" date="2019-07" db="EMBL/GenBank/DDBJ databases">
        <title>Tepidimonas sediminis YIM 72259 draft genome.</title>
        <authorList>
            <person name="Da Costa M.S."/>
            <person name="Froufe H.J.C."/>
            <person name="Egas C."/>
            <person name="Albuquerque L."/>
        </authorList>
    </citation>
    <scope>NUCLEOTIDE SEQUENCE [LARGE SCALE GENOMIC DNA]</scope>
    <source>
        <strain evidence="10 11">YIM 72259</strain>
    </source>
</reference>
<evidence type="ECO:0000256" key="5">
    <source>
        <dbReference type="ARBA" id="ARBA00022884"/>
    </source>
</evidence>
<comment type="catalytic activity">
    <reaction evidence="6">
        <text>tRNA(n+1) + phosphate = tRNA(n) + a ribonucleoside 5'-diphosphate</text>
        <dbReference type="Rhea" id="RHEA:10628"/>
        <dbReference type="Rhea" id="RHEA-COMP:17343"/>
        <dbReference type="Rhea" id="RHEA-COMP:17344"/>
        <dbReference type="ChEBI" id="CHEBI:43474"/>
        <dbReference type="ChEBI" id="CHEBI:57930"/>
        <dbReference type="ChEBI" id="CHEBI:173114"/>
        <dbReference type="EC" id="2.7.7.56"/>
    </reaction>
</comment>
<feature type="region of interest" description="Disordered" evidence="7">
    <location>
        <begin position="1"/>
        <end position="20"/>
    </location>
</feature>
<feature type="binding site" evidence="6">
    <location>
        <position position="98"/>
    </location>
    <ligand>
        <name>phosphate</name>
        <dbReference type="ChEBI" id="CHEBI:43474"/>
        <note>substrate</note>
    </ligand>
</feature>
<dbReference type="InterPro" id="IPR027408">
    <property type="entry name" value="PNPase/RNase_PH_dom_sf"/>
</dbReference>
<dbReference type="PROSITE" id="PS01277">
    <property type="entry name" value="RIBONUCLEASE_PH"/>
    <property type="match status" value="1"/>
</dbReference>
<dbReference type="GO" id="GO:0008033">
    <property type="term" value="P:tRNA processing"/>
    <property type="evidence" value="ECO:0007669"/>
    <property type="project" value="UniProtKB-UniRule"/>
</dbReference>
<feature type="domain" description="Exoribonuclease phosphorolytic" evidence="8">
    <location>
        <begin position="22"/>
        <end position="152"/>
    </location>
</feature>
<evidence type="ECO:0000313" key="11">
    <source>
        <dbReference type="Proteomes" id="UP000320225"/>
    </source>
</evidence>